<comment type="cofactor">
    <cofactor evidence="2 12 13">
        <name>Mg(2+)</name>
        <dbReference type="ChEBI" id="CHEBI:18420"/>
    </cofactor>
</comment>
<dbReference type="InterPro" id="IPR036412">
    <property type="entry name" value="HAD-like_sf"/>
</dbReference>
<evidence type="ECO:0000313" key="15">
    <source>
        <dbReference type="Proteomes" id="UP000201728"/>
    </source>
</evidence>
<dbReference type="SFLD" id="SFLDG01138">
    <property type="entry name" value="C1.6.2:_Deoxy-d-mannose-octulo"/>
    <property type="match status" value="1"/>
</dbReference>
<feature type="binding site" evidence="13">
    <location>
        <position position="144"/>
    </location>
    <ligand>
        <name>Mg(2+)</name>
        <dbReference type="ChEBI" id="CHEBI:18420"/>
    </ligand>
</feature>
<dbReference type="InterPro" id="IPR010023">
    <property type="entry name" value="KdsC_fam"/>
</dbReference>
<accession>A0A222P0Z8</accession>
<organism evidence="14 15">
    <name type="scientific">Legionella clemsonensis</name>
    <dbReference type="NCBI Taxonomy" id="1867846"/>
    <lineage>
        <taxon>Bacteria</taxon>
        <taxon>Pseudomonadati</taxon>
        <taxon>Pseudomonadota</taxon>
        <taxon>Gammaproteobacteria</taxon>
        <taxon>Legionellales</taxon>
        <taxon>Legionellaceae</taxon>
        <taxon>Legionella</taxon>
    </lineage>
</organism>
<dbReference type="GO" id="GO:0046872">
    <property type="term" value="F:metal ion binding"/>
    <property type="evidence" value="ECO:0007669"/>
    <property type="project" value="UniProtKB-UniRule"/>
</dbReference>
<dbReference type="GO" id="GO:0019143">
    <property type="term" value="F:3-deoxy-manno-octulosonate-8-phosphatase activity"/>
    <property type="evidence" value="ECO:0007669"/>
    <property type="project" value="UniProtKB-UniRule"/>
</dbReference>
<evidence type="ECO:0000256" key="11">
    <source>
        <dbReference type="ARBA" id="ARBA00031051"/>
    </source>
</evidence>
<evidence type="ECO:0000313" key="14">
    <source>
        <dbReference type="EMBL" id="ASQ45516.1"/>
    </source>
</evidence>
<comment type="function">
    <text evidence="12">Catalyzes the hydrolysis of 3-deoxy-D-manno-octulosonate 8-phosphate (KDO 8-P) to 3-deoxy-D-manno-octulosonate (KDO) and inorganic phosphate.</text>
</comment>
<keyword evidence="15" id="KW-1185">Reference proteome</keyword>
<comment type="similarity">
    <text evidence="3 12">Belongs to the KdsC family.</text>
</comment>
<dbReference type="GO" id="GO:0008781">
    <property type="term" value="F:N-acylneuraminate cytidylyltransferase activity"/>
    <property type="evidence" value="ECO:0007669"/>
    <property type="project" value="TreeGrafter"/>
</dbReference>
<evidence type="ECO:0000256" key="13">
    <source>
        <dbReference type="PIRSR" id="PIRSR006118-2"/>
    </source>
</evidence>
<sequence length="209" mass="23565">MLIDRKLLYIYMICCEQVFFKLRQLNSLFKVNTEMNELIEKAKKIKCLICDVDGVLTDGLLYVDNFGNELKAFHVQDGMGLKLLMAAGIEVAIITTSVNAVIDHRMKQLGILHYYTGQVDKRDAFAQLKQRLGFDYTEFAYVGDDLPDLPIIQQVGLGVAVANAVPQVKEFAIWQTEQTGGRGAVREVCELILNAQNKQEIALTRYLIS</sequence>
<evidence type="ECO:0000256" key="4">
    <source>
        <dbReference type="ARBA" id="ARBA00011881"/>
    </source>
</evidence>
<evidence type="ECO:0000256" key="2">
    <source>
        <dbReference type="ARBA" id="ARBA00001946"/>
    </source>
</evidence>
<dbReference type="EC" id="3.1.3.45" evidence="5 12"/>
<dbReference type="InterPro" id="IPR023214">
    <property type="entry name" value="HAD_sf"/>
</dbReference>
<dbReference type="Proteomes" id="UP000201728">
    <property type="component" value="Chromosome"/>
</dbReference>
<keyword evidence="10 12" id="KW-0448">Lipopolysaccharide biosynthesis</keyword>
<dbReference type="CDD" id="cd01630">
    <property type="entry name" value="HAD_KDO-like"/>
    <property type="match status" value="1"/>
</dbReference>
<evidence type="ECO:0000256" key="7">
    <source>
        <dbReference type="ARBA" id="ARBA00022723"/>
    </source>
</evidence>
<dbReference type="SFLD" id="SFLDS00003">
    <property type="entry name" value="Haloacid_Dehalogenase"/>
    <property type="match status" value="1"/>
</dbReference>
<feature type="binding site" evidence="13">
    <location>
        <position position="53"/>
    </location>
    <ligand>
        <name>substrate</name>
    </ligand>
</feature>
<dbReference type="NCBIfam" id="TIGR01662">
    <property type="entry name" value="HAD-SF-IIIA"/>
    <property type="match status" value="1"/>
</dbReference>
<evidence type="ECO:0000256" key="12">
    <source>
        <dbReference type="PIRNR" id="PIRNR006118"/>
    </source>
</evidence>
<dbReference type="SFLD" id="SFLDG01136">
    <property type="entry name" value="C1.6:_Phosphoserine_Phosphatas"/>
    <property type="match status" value="1"/>
</dbReference>
<dbReference type="PANTHER" id="PTHR21485">
    <property type="entry name" value="HAD SUPERFAMILY MEMBERS CMAS AND KDSC"/>
    <property type="match status" value="1"/>
</dbReference>
<evidence type="ECO:0000256" key="10">
    <source>
        <dbReference type="ARBA" id="ARBA00022985"/>
    </source>
</evidence>
<dbReference type="PANTHER" id="PTHR21485:SF6">
    <property type="entry name" value="N-ACYLNEURAMINATE CYTIDYLYLTRANSFERASE-RELATED"/>
    <property type="match status" value="1"/>
</dbReference>
<dbReference type="FunFam" id="3.40.50.1000:FF:000029">
    <property type="entry name" value="3-deoxy-D-manno-octulosonate 8-phosphate phosphatase KdsC"/>
    <property type="match status" value="1"/>
</dbReference>
<name>A0A222P0Z8_9GAMM</name>
<comment type="catalytic activity">
    <reaction evidence="1 12">
        <text>3-deoxy-alpha-D-manno-2-octulosonate-8-phosphate + H2O = 3-deoxy-alpha-D-manno-oct-2-ulosonate + phosphate</text>
        <dbReference type="Rhea" id="RHEA:11500"/>
        <dbReference type="ChEBI" id="CHEBI:15377"/>
        <dbReference type="ChEBI" id="CHEBI:43474"/>
        <dbReference type="ChEBI" id="CHEBI:85985"/>
        <dbReference type="ChEBI" id="CHEBI:85986"/>
        <dbReference type="EC" id="3.1.3.45"/>
    </reaction>
</comment>
<proteinExistence type="inferred from homology"/>
<keyword evidence="8 12" id="KW-0378">Hydrolase</keyword>
<evidence type="ECO:0000256" key="3">
    <source>
        <dbReference type="ARBA" id="ARBA00005893"/>
    </source>
</evidence>
<reference evidence="15" key="1">
    <citation type="submission" date="2016-07" db="EMBL/GenBank/DDBJ databases">
        <authorList>
            <person name="Florea S."/>
            <person name="Webb J.S."/>
            <person name="Jaromczyk J."/>
            <person name="Schardl C.L."/>
        </authorList>
    </citation>
    <scope>NUCLEOTIDE SEQUENCE [LARGE SCALE GENOMIC DNA]</scope>
    <source>
        <strain evidence="15">CDC-D5610</strain>
    </source>
</reference>
<dbReference type="SUPFAM" id="SSF56784">
    <property type="entry name" value="HAD-like"/>
    <property type="match status" value="1"/>
</dbReference>
<dbReference type="InterPro" id="IPR050793">
    <property type="entry name" value="CMP-NeuNAc_synthase"/>
</dbReference>
<dbReference type="PIRSF" id="PIRSF006118">
    <property type="entry name" value="KDO8-P_Ptase"/>
    <property type="match status" value="1"/>
</dbReference>
<evidence type="ECO:0000256" key="9">
    <source>
        <dbReference type="ARBA" id="ARBA00022842"/>
    </source>
</evidence>
<keyword evidence="7 12" id="KW-0479">Metal-binding</keyword>
<dbReference type="KEGG" id="lcd:clem_04790"/>
<evidence type="ECO:0000256" key="1">
    <source>
        <dbReference type="ARBA" id="ARBA00000898"/>
    </source>
</evidence>
<comment type="subunit">
    <text evidence="4 12">Homotetramer.</text>
</comment>
<evidence type="ECO:0000256" key="8">
    <source>
        <dbReference type="ARBA" id="ARBA00022801"/>
    </source>
</evidence>
<dbReference type="AlphaFoldDB" id="A0A222P0Z8"/>
<evidence type="ECO:0000256" key="6">
    <source>
        <dbReference type="ARBA" id="ARBA00020092"/>
    </source>
</evidence>
<dbReference type="EMBL" id="CP016397">
    <property type="protein sequence ID" value="ASQ45516.1"/>
    <property type="molecule type" value="Genomic_DNA"/>
</dbReference>
<gene>
    <name evidence="14" type="primary">kdsC</name>
    <name evidence="14" type="ORF">clem_04790</name>
</gene>
<dbReference type="NCBIfam" id="TIGR01670">
    <property type="entry name" value="KdsC-phosphatas"/>
    <property type="match status" value="1"/>
</dbReference>
<dbReference type="GO" id="GO:0009103">
    <property type="term" value="P:lipopolysaccharide biosynthetic process"/>
    <property type="evidence" value="ECO:0007669"/>
    <property type="project" value="UniProtKB-UniRule"/>
</dbReference>
<dbReference type="Gene3D" id="3.40.50.1000">
    <property type="entry name" value="HAD superfamily/HAD-like"/>
    <property type="match status" value="1"/>
</dbReference>
<dbReference type="Pfam" id="PF08282">
    <property type="entry name" value="Hydrolase_3"/>
    <property type="match status" value="1"/>
</dbReference>
<keyword evidence="9 12" id="KW-0460">Magnesium</keyword>
<evidence type="ECO:0000256" key="5">
    <source>
        <dbReference type="ARBA" id="ARBA00013066"/>
    </source>
</evidence>
<protein>
    <recommendedName>
        <fullName evidence="6 12">3-deoxy-D-manno-octulosonate 8-phosphate phosphatase KdsC</fullName>
        <ecNumber evidence="5 12">3.1.3.45</ecNumber>
    </recommendedName>
    <alternativeName>
        <fullName evidence="11 12">KDO 8-P phosphatase</fullName>
    </alternativeName>
</protein>
<feature type="binding site" evidence="13">
    <location>
        <position position="51"/>
    </location>
    <ligand>
        <name>Mg(2+)</name>
        <dbReference type="ChEBI" id="CHEBI:18420"/>
    </ligand>
</feature>
<dbReference type="InterPro" id="IPR006549">
    <property type="entry name" value="HAD-SF_hydro_IIIA"/>
</dbReference>